<dbReference type="PIRSF" id="PIRSF017617">
    <property type="entry name" value="Thr_aldolase"/>
    <property type="match status" value="1"/>
</dbReference>
<dbReference type="InterPro" id="IPR001597">
    <property type="entry name" value="ArAA_b-elim_lyase/Thr_aldolase"/>
</dbReference>
<keyword evidence="8" id="KW-1185">Reference proteome</keyword>
<evidence type="ECO:0000259" key="6">
    <source>
        <dbReference type="Pfam" id="PF01212"/>
    </source>
</evidence>
<dbReference type="InterPro" id="IPR015422">
    <property type="entry name" value="PyrdxlP-dep_Trfase_small"/>
</dbReference>
<dbReference type="FunFam" id="3.40.640.10:FF:000030">
    <property type="entry name" value="Low-specificity L-threonine aldolase"/>
    <property type="match status" value="1"/>
</dbReference>
<dbReference type="GO" id="GO:0006567">
    <property type="term" value="P:L-threonine catabolic process"/>
    <property type="evidence" value="ECO:0007669"/>
    <property type="project" value="TreeGrafter"/>
</dbReference>
<dbReference type="Gene3D" id="3.90.1150.10">
    <property type="entry name" value="Aspartate Aminotransferase, domain 1"/>
    <property type="match status" value="1"/>
</dbReference>
<keyword evidence="4" id="KW-0456">Lyase</keyword>
<dbReference type="SUPFAM" id="SSF53383">
    <property type="entry name" value="PLP-dependent transferases"/>
    <property type="match status" value="1"/>
</dbReference>
<evidence type="ECO:0000256" key="1">
    <source>
        <dbReference type="ARBA" id="ARBA00001933"/>
    </source>
</evidence>
<feature type="domain" description="Aromatic amino acid beta-eliminating lyase/threonine aldolase" evidence="6">
    <location>
        <begin position="45"/>
        <end position="330"/>
    </location>
</feature>
<comment type="caution">
    <text evidence="7">The sequence shown here is derived from an EMBL/GenBank/DDBJ whole genome shotgun (WGS) entry which is preliminary data.</text>
</comment>
<evidence type="ECO:0000256" key="2">
    <source>
        <dbReference type="ARBA" id="ARBA00006966"/>
    </source>
</evidence>
<dbReference type="GO" id="GO:0008732">
    <property type="term" value="F:L-allo-threonine aldolase activity"/>
    <property type="evidence" value="ECO:0007669"/>
    <property type="project" value="TreeGrafter"/>
</dbReference>
<proteinExistence type="inferred from homology"/>
<dbReference type="GO" id="GO:0005829">
    <property type="term" value="C:cytosol"/>
    <property type="evidence" value="ECO:0007669"/>
    <property type="project" value="TreeGrafter"/>
</dbReference>
<dbReference type="NCBIfam" id="NF041359">
    <property type="entry name" value="GntG_guanitoxin"/>
    <property type="match status" value="1"/>
</dbReference>
<comment type="similarity">
    <text evidence="2">Belongs to the threonine aldolase family.</text>
</comment>
<organism evidence="7 8">
    <name type="scientific">Seminavis robusta</name>
    <dbReference type="NCBI Taxonomy" id="568900"/>
    <lineage>
        <taxon>Eukaryota</taxon>
        <taxon>Sar</taxon>
        <taxon>Stramenopiles</taxon>
        <taxon>Ochrophyta</taxon>
        <taxon>Bacillariophyta</taxon>
        <taxon>Bacillariophyceae</taxon>
        <taxon>Bacillariophycidae</taxon>
        <taxon>Naviculales</taxon>
        <taxon>Naviculaceae</taxon>
        <taxon>Seminavis</taxon>
    </lineage>
</organism>
<name>A0A9N8E351_9STRA</name>
<sequence length="395" mass="42521">MRLNALPRLLCRLTGCNRSSPGAVHYSKTTSSSRRCFSSSSSVVDLRSDTVTAPSRPMLEAALTAPTGDDVMGEDPTVIQLQEYMADLAGKEAGLYVPTGTMANLVSIMAHCHTRAGEIIIGANSHISLWEAGNAASLAGVHTRQLPETPDGVLRHDDIRDAFRLDTDDHCAKTALICLENTHNMLGGAVLNPDDIHATGKLAHDELGIQLHIDGARIFNAVVASQQSLQNICQHVDSVSICLSKGLGAPLGSVLVGDKEFIRLAKRARKRCGGGMRQAGVVAAMGLYAVQNNVERLEQDHIRAKRLGAELHSNGFFLPRNGQVDTNLIFFGLPPDSKVSREELIPRLLKEYGIKLSGGYSRGGELFRLCTHMDLNDEGVDRAAEAIVSLCCGRP</sequence>
<protein>
    <submittedName>
        <fullName evidence="7">Probable low-specificity L-threonine aldolase</fullName>
    </submittedName>
</protein>
<evidence type="ECO:0000256" key="4">
    <source>
        <dbReference type="ARBA" id="ARBA00023239"/>
    </source>
</evidence>
<dbReference type="OrthoDB" id="10261951at2759"/>
<accession>A0A9N8E351</accession>
<dbReference type="Gene3D" id="3.40.640.10">
    <property type="entry name" value="Type I PLP-dependent aspartate aminotransferase-like (Major domain)"/>
    <property type="match status" value="1"/>
</dbReference>
<keyword evidence="3" id="KW-0663">Pyridoxal phosphate</keyword>
<dbReference type="GO" id="GO:0006545">
    <property type="term" value="P:glycine biosynthetic process"/>
    <property type="evidence" value="ECO:0007669"/>
    <property type="project" value="TreeGrafter"/>
</dbReference>
<dbReference type="Pfam" id="PF01212">
    <property type="entry name" value="Beta_elim_lyase"/>
    <property type="match status" value="1"/>
</dbReference>
<dbReference type="InterPro" id="IPR015421">
    <property type="entry name" value="PyrdxlP-dep_Trfase_major"/>
</dbReference>
<comment type="cofactor">
    <cofactor evidence="1">
        <name>pyridoxal 5'-phosphate</name>
        <dbReference type="ChEBI" id="CHEBI:597326"/>
    </cofactor>
</comment>
<dbReference type="EMBL" id="CAICTM010000495">
    <property type="protein sequence ID" value="CAB9511666.1"/>
    <property type="molecule type" value="Genomic_DNA"/>
</dbReference>
<feature type="modified residue" description="N6-(pyridoxal phosphate)lysine" evidence="5">
    <location>
        <position position="245"/>
    </location>
</feature>
<gene>
    <name evidence="7" type="ORF">SEMRO_496_G154620.1</name>
</gene>
<dbReference type="PANTHER" id="PTHR48097:SF9">
    <property type="entry name" value="L-THREONINE ALDOLASE"/>
    <property type="match status" value="1"/>
</dbReference>
<evidence type="ECO:0000256" key="5">
    <source>
        <dbReference type="PIRSR" id="PIRSR017617-1"/>
    </source>
</evidence>
<dbReference type="InterPro" id="IPR023603">
    <property type="entry name" value="Low_specificity_L-TA-like"/>
</dbReference>
<evidence type="ECO:0000256" key="3">
    <source>
        <dbReference type="ARBA" id="ARBA00022898"/>
    </source>
</evidence>
<dbReference type="PANTHER" id="PTHR48097">
    <property type="entry name" value="L-THREONINE ALDOLASE-RELATED"/>
    <property type="match status" value="1"/>
</dbReference>
<dbReference type="AlphaFoldDB" id="A0A9N8E351"/>
<evidence type="ECO:0000313" key="7">
    <source>
        <dbReference type="EMBL" id="CAB9511666.1"/>
    </source>
</evidence>
<dbReference type="Proteomes" id="UP001153069">
    <property type="component" value="Unassembled WGS sequence"/>
</dbReference>
<evidence type="ECO:0000313" key="8">
    <source>
        <dbReference type="Proteomes" id="UP001153069"/>
    </source>
</evidence>
<reference evidence="7" key="1">
    <citation type="submission" date="2020-06" db="EMBL/GenBank/DDBJ databases">
        <authorList>
            <consortium name="Plant Systems Biology data submission"/>
        </authorList>
    </citation>
    <scope>NUCLEOTIDE SEQUENCE</scope>
    <source>
        <strain evidence="7">D6</strain>
    </source>
</reference>
<dbReference type="InterPro" id="IPR015424">
    <property type="entry name" value="PyrdxlP-dep_Trfase"/>
</dbReference>